<dbReference type="GO" id="GO:0030313">
    <property type="term" value="C:cell envelope"/>
    <property type="evidence" value="ECO:0007669"/>
    <property type="project" value="UniProtKB-SubCell"/>
</dbReference>
<dbReference type="FunFam" id="3.80.10.10:FF:000041">
    <property type="entry name" value="LRR receptor-like serine/threonine-protein kinase ERECTA"/>
    <property type="match status" value="1"/>
</dbReference>
<reference evidence="5 6" key="2">
    <citation type="journal article" date="2011" name="Stand. Genomic Sci.">
        <title>Complete genome sequence of Bacteroides helcogenes type strain (P 36-108).</title>
        <authorList>
            <person name="Pati A."/>
            <person name="Gronow S."/>
            <person name="Zeytun A."/>
            <person name="Lapidus A."/>
            <person name="Nolan M."/>
            <person name="Hammon N."/>
            <person name="Deshpande S."/>
            <person name="Cheng J.F."/>
            <person name="Tapia R."/>
            <person name="Han C."/>
            <person name="Goodwin L."/>
            <person name="Pitluck S."/>
            <person name="Liolios K."/>
            <person name="Pagani I."/>
            <person name="Ivanova N."/>
            <person name="Mavromatis K."/>
            <person name="Chen A."/>
            <person name="Palaniappan K."/>
            <person name="Land M."/>
            <person name="Hauser L."/>
            <person name="Chang Y.J."/>
            <person name="Jeffries C.D."/>
            <person name="Detter J.C."/>
            <person name="Brambilla E."/>
            <person name="Rohde M."/>
            <person name="Goker M."/>
            <person name="Woyke T."/>
            <person name="Bristow J."/>
            <person name="Eisen J.A."/>
            <person name="Markowitz V."/>
            <person name="Hugenholtz P."/>
            <person name="Kyrpides N.C."/>
            <person name="Klenk H.P."/>
            <person name="Lucas S."/>
        </authorList>
    </citation>
    <scope>NUCLEOTIDE SEQUENCE [LARGE SCALE GENOMIC DNA]</scope>
    <source>
        <strain evidence="6">ATCC 35417 / DSM 20613 / JCM 6297 / CCUG 15421 / P 36-108</strain>
    </source>
</reference>
<keyword evidence="4" id="KW-0732">Signal</keyword>
<dbReference type="InterPro" id="IPR001611">
    <property type="entry name" value="Leu-rich_rpt"/>
</dbReference>
<evidence type="ECO:0000256" key="1">
    <source>
        <dbReference type="ARBA" id="ARBA00004196"/>
    </source>
</evidence>
<name>E6SMX5_BACT6</name>
<dbReference type="STRING" id="693979.Bache_0668"/>
<keyword evidence="2" id="KW-0433">Leucine-rich repeat</keyword>
<dbReference type="PANTHER" id="PTHR48059:SF30">
    <property type="entry name" value="OS06G0587000 PROTEIN"/>
    <property type="match status" value="1"/>
</dbReference>
<dbReference type="RefSeq" id="WP_013546306.1">
    <property type="nucleotide sequence ID" value="NC_014933.1"/>
</dbReference>
<evidence type="ECO:0000256" key="4">
    <source>
        <dbReference type="SAM" id="SignalP"/>
    </source>
</evidence>
<accession>E6SMX5</accession>
<keyword evidence="3" id="KW-0677">Repeat</keyword>
<dbReference type="PROSITE" id="PS51257">
    <property type="entry name" value="PROKAR_LIPOPROTEIN"/>
    <property type="match status" value="1"/>
</dbReference>
<protein>
    <submittedName>
        <fullName evidence="5">Leucine-rich repeat-containing protein</fullName>
    </submittedName>
</protein>
<dbReference type="AlphaFoldDB" id="E6SMX5"/>
<sequence>MKKHLIILSLLAIGMLFYSCDDYNSKPSVLWHAPTINSIDSLAITELYKASDGKHWDDSWDLTDYRTWTGVTVALDKKKNEYRVTNVKLNPQGKPEAKGYISAALSKLDSLETFYIRGEGISGNIPEGMSNLKKLQEINIQYTSVSGNIPNDLFLAPELITVELSNNKLSGEIPNEINRLEKARMKCNLIGNNLSGKIPSNIRICNLWLDHNDFTEFPFEYCKHDYPIVSMLNNHITGEIPNEVLENKDWLQNLRMRTWEQRDGAKFTNAPEGFHKDPVTYGKK</sequence>
<dbReference type="OrthoDB" id="1000048at2"/>
<dbReference type="eggNOG" id="COG4886">
    <property type="taxonomic scope" value="Bacteria"/>
</dbReference>
<dbReference type="Gene3D" id="3.80.10.10">
    <property type="entry name" value="Ribonuclease Inhibitor"/>
    <property type="match status" value="1"/>
</dbReference>
<evidence type="ECO:0000256" key="2">
    <source>
        <dbReference type="ARBA" id="ARBA00022614"/>
    </source>
</evidence>
<comment type="subcellular location">
    <subcellularLocation>
        <location evidence="1">Cell envelope</location>
    </subcellularLocation>
</comment>
<evidence type="ECO:0000313" key="5">
    <source>
        <dbReference type="EMBL" id="ADV42691.1"/>
    </source>
</evidence>
<gene>
    <name evidence="5" type="ordered locus">Bache_0668</name>
</gene>
<proteinExistence type="predicted"/>
<feature type="chain" id="PRO_5003211339" evidence="4">
    <location>
        <begin position="21"/>
        <end position="284"/>
    </location>
</feature>
<dbReference type="InterPro" id="IPR032675">
    <property type="entry name" value="LRR_dom_sf"/>
</dbReference>
<dbReference type="Proteomes" id="UP000008630">
    <property type="component" value="Chromosome"/>
</dbReference>
<dbReference type="HOGENOM" id="CLU_978813_0_0_10"/>
<reference key="1">
    <citation type="submission" date="2010-11" db="EMBL/GenBank/DDBJ databases">
        <title>The complete genome of Bacteroides helcogenes P 36-108.</title>
        <authorList>
            <consortium name="US DOE Joint Genome Institute (JGI-PGF)"/>
            <person name="Lucas S."/>
            <person name="Copeland A."/>
            <person name="Lapidus A."/>
            <person name="Bruce D."/>
            <person name="Goodwin L."/>
            <person name="Pitluck S."/>
            <person name="Kyrpides N."/>
            <person name="Mavromatis K."/>
            <person name="Ivanova N."/>
            <person name="Zeytun A."/>
            <person name="Brettin T."/>
            <person name="Detter J.C."/>
            <person name="Tapia R."/>
            <person name="Han C."/>
            <person name="Land M."/>
            <person name="Hauser L."/>
            <person name="Markowitz V."/>
            <person name="Cheng J.-F."/>
            <person name="Hugenholtz P."/>
            <person name="Woyke T."/>
            <person name="Wu D."/>
            <person name="Gronow S."/>
            <person name="Wellnitz S."/>
            <person name="Brambilla E."/>
            <person name="Klenk H.-P."/>
            <person name="Eisen J.A."/>
        </authorList>
    </citation>
    <scope>NUCLEOTIDE SEQUENCE</scope>
    <source>
        <strain>P 36-108</strain>
    </source>
</reference>
<dbReference type="KEGG" id="bhl:Bache_0668"/>
<dbReference type="Pfam" id="PF00560">
    <property type="entry name" value="LRR_1"/>
    <property type="match status" value="1"/>
</dbReference>
<dbReference type="PANTHER" id="PTHR48059">
    <property type="entry name" value="POLYGALACTURONASE INHIBITOR 1"/>
    <property type="match status" value="1"/>
</dbReference>
<keyword evidence="6" id="KW-1185">Reference proteome</keyword>
<dbReference type="InterPro" id="IPR051848">
    <property type="entry name" value="PGIP"/>
</dbReference>
<dbReference type="SUPFAM" id="SSF52058">
    <property type="entry name" value="L domain-like"/>
    <property type="match status" value="1"/>
</dbReference>
<dbReference type="EMBL" id="CP002352">
    <property type="protein sequence ID" value="ADV42691.1"/>
    <property type="molecule type" value="Genomic_DNA"/>
</dbReference>
<feature type="signal peptide" evidence="4">
    <location>
        <begin position="1"/>
        <end position="20"/>
    </location>
</feature>
<evidence type="ECO:0000256" key="3">
    <source>
        <dbReference type="ARBA" id="ARBA00022737"/>
    </source>
</evidence>
<evidence type="ECO:0000313" key="6">
    <source>
        <dbReference type="Proteomes" id="UP000008630"/>
    </source>
</evidence>
<organism evidence="5 6">
    <name type="scientific">Bacteroides helcogenes (strain ATCC 35417 / DSM 20613 / JCM 6297 / CCUG 15421 / P 36-108)</name>
    <dbReference type="NCBI Taxonomy" id="693979"/>
    <lineage>
        <taxon>Bacteria</taxon>
        <taxon>Pseudomonadati</taxon>
        <taxon>Bacteroidota</taxon>
        <taxon>Bacteroidia</taxon>
        <taxon>Bacteroidales</taxon>
        <taxon>Bacteroidaceae</taxon>
        <taxon>Bacteroides</taxon>
    </lineage>
</organism>